<dbReference type="InterPro" id="IPR003245">
    <property type="entry name" value="Phytocyanin_dom"/>
</dbReference>
<sequence length="86" mass="9095">MTKIELNHSGPFYFIGGSEGKCNERGQKLIVVVLSNGEHSLHTSITNSSPELAPANSPNPGYAHGLRAGFMTVVMGIGTLVVMVLL</sequence>
<keyword evidence="1" id="KW-0812">Transmembrane</keyword>
<protein>
    <recommendedName>
        <fullName evidence="2">Phytocyanin domain-containing protein</fullName>
    </recommendedName>
</protein>
<keyword evidence="1" id="KW-1133">Transmembrane helix</keyword>
<dbReference type="EnsemblPlants" id="QL02p068924:mrna">
    <property type="protein sequence ID" value="QL02p068924:mrna:CDS:1"/>
    <property type="gene ID" value="QL02p068924"/>
</dbReference>
<organism evidence="3 4">
    <name type="scientific">Quercus lobata</name>
    <name type="common">Valley oak</name>
    <dbReference type="NCBI Taxonomy" id="97700"/>
    <lineage>
        <taxon>Eukaryota</taxon>
        <taxon>Viridiplantae</taxon>
        <taxon>Streptophyta</taxon>
        <taxon>Embryophyta</taxon>
        <taxon>Tracheophyta</taxon>
        <taxon>Spermatophyta</taxon>
        <taxon>Magnoliopsida</taxon>
        <taxon>eudicotyledons</taxon>
        <taxon>Gunneridae</taxon>
        <taxon>Pentapetalae</taxon>
        <taxon>rosids</taxon>
        <taxon>fabids</taxon>
        <taxon>Fagales</taxon>
        <taxon>Fagaceae</taxon>
        <taxon>Quercus</taxon>
    </lineage>
</organism>
<dbReference type="Gramene" id="QL02p068924:mrna">
    <property type="protein sequence ID" value="QL02p068924:mrna:CDS:1"/>
    <property type="gene ID" value="QL02p068924"/>
</dbReference>
<dbReference type="Proteomes" id="UP000594261">
    <property type="component" value="Chromosome 2"/>
</dbReference>
<keyword evidence="1" id="KW-0472">Membrane</keyword>
<reference evidence="4" key="1">
    <citation type="journal article" date="2016" name="G3 (Bethesda)">
        <title>First Draft Assembly and Annotation of the Genome of a California Endemic Oak Quercus lobata Nee (Fagaceae).</title>
        <authorList>
            <person name="Sork V.L."/>
            <person name="Fitz-Gibbon S.T."/>
            <person name="Puiu D."/>
            <person name="Crepeau M."/>
            <person name="Gugger P.F."/>
            <person name="Sherman R."/>
            <person name="Stevens K."/>
            <person name="Langley C.H."/>
            <person name="Pellegrini M."/>
            <person name="Salzberg S.L."/>
        </authorList>
    </citation>
    <scope>NUCLEOTIDE SEQUENCE [LARGE SCALE GENOMIC DNA]</scope>
    <source>
        <strain evidence="4">cv. SW786</strain>
    </source>
</reference>
<evidence type="ECO:0000256" key="1">
    <source>
        <dbReference type="SAM" id="Phobius"/>
    </source>
</evidence>
<accession>A0A7N2KY00</accession>
<dbReference type="AlphaFoldDB" id="A0A7N2KY00"/>
<name>A0A7N2KY00_QUELO</name>
<evidence type="ECO:0000259" key="2">
    <source>
        <dbReference type="PROSITE" id="PS51485"/>
    </source>
</evidence>
<dbReference type="PROSITE" id="PS51485">
    <property type="entry name" value="PHYTOCYANIN"/>
    <property type="match status" value="1"/>
</dbReference>
<dbReference type="InParanoid" id="A0A7N2KY00"/>
<reference evidence="3" key="2">
    <citation type="submission" date="2021-01" db="UniProtKB">
        <authorList>
            <consortium name="EnsemblPlants"/>
        </authorList>
    </citation>
    <scope>IDENTIFICATION</scope>
</reference>
<feature type="transmembrane region" description="Helical" evidence="1">
    <location>
        <begin position="66"/>
        <end position="85"/>
    </location>
</feature>
<evidence type="ECO:0000313" key="4">
    <source>
        <dbReference type="Proteomes" id="UP000594261"/>
    </source>
</evidence>
<evidence type="ECO:0000313" key="3">
    <source>
        <dbReference type="EnsemblPlants" id="QL02p068924:mrna:CDS:1"/>
    </source>
</evidence>
<keyword evidence="4" id="KW-1185">Reference proteome</keyword>
<dbReference type="GO" id="GO:0009055">
    <property type="term" value="F:electron transfer activity"/>
    <property type="evidence" value="ECO:0007669"/>
    <property type="project" value="InterPro"/>
</dbReference>
<feature type="domain" description="Phytocyanin" evidence="2">
    <location>
        <begin position="1"/>
        <end position="35"/>
    </location>
</feature>
<proteinExistence type="predicted"/>